<dbReference type="Gene3D" id="3.90.180.10">
    <property type="entry name" value="Medium-chain alcohol dehydrogenases, catalytic domain"/>
    <property type="match status" value="1"/>
</dbReference>
<feature type="domain" description="Enoyl reductase (ER)" evidence="2">
    <location>
        <begin position="10"/>
        <end position="321"/>
    </location>
</feature>
<dbReference type="SUPFAM" id="SSF50129">
    <property type="entry name" value="GroES-like"/>
    <property type="match status" value="1"/>
</dbReference>
<dbReference type="Gene3D" id="3.40.50.720">
    <property type="entry name" value="NAD(P)-binding Rossmann-like Domain"/>
    <property type="match status" value="1"/>
</dbReference>
<dbReference type="Pfam" id="PF00107">
    <property type="entry name" value="ADH_zinc_N"/>
    <property type="match status" value="1"/>
</dbReference>
<evidence type="ECO:0000256" key="1">
    <source>
        <dbReference type="ARBA" id="ARBA00022857"/>
    </source>
</evidence>
<dbReference type="EMBL" id="WBMO01000001">
    <property type="protein sequence ID" value="MDV2476374.1"/>
    <property type="molecule type" value="Genomic_DNA"/>
</dbReference>
<name>A0ABU3WRY2_9NOCA</name>
<evidence type="ECO:0000313" key="4">
    <source>
        <dbReference type="Proteomes" id="UP001275440"/>
    </source>
</evidence>
<protein>
    <submittedName>
        <fullName evidence="3">NADPH:quinone reductase</fullName>
    </submittedName>
</protein>
<dbReference type="InterPro" id="IPR036291">
    <property type="entry name" value="NAD(P)-bd_dom_sf"/>
</dbReference>
<dbReference type="InterPro" id="IPR051603">
    <property type="entry name" value="Zinc-ADH_QOR/CCCR"/>
</dbReference>
<dbReference type="InterPro" id="IPR013154">
    <property type="entry name" value="ADH-like_N"/>
</dbReference>
<dbReference type="SUPFAM" id="SSF51735">
    <property type="entry name" value="NAD(P)-binding Rossmann-fold domains"/>
    <property type="match status" value="1"/>
</dbReference>
<evidence type="ECO:0000313" key="3">
    <source>
        <dbReference type="EMBL" id="MDV2476374.1"/>
    </source>
</evidence>
<dbReference type="InterPro" id="IPR020843">
    <property type="entry name" value="ER"/>
</dbReference>
<organism evidence="3 4">
    <name type="scientific">Rhodococcus zopfii</name>
    <dbReference type="NCBI Taxonomy" id="43772"/>
    <lineage>
        <taxon>Bacteria</taxon>
        <taxon>Bacillati</taxon>
        <taxon>Actinomycetota</taxon>
        <taxon>Actinomycetes</taxon>
        <taxon>Mycobacteriales</taxon>
        <taxon>Nocardiaceae</taxon>
        <taxon>Rhodococcus</taxon>
    </lineage>
</organism>
<comment type="caution">
    <text evidence="3">The sequence shown here is derived from an EMBL/GenBank/DDBJ whole genome shotgun (WGS) entry which is preliminary data.</text>
</comment>
<dbReference type="CDD" id="cd08253">
    <property type="entry name" value="zeta_crystallin"/>
    <property type="match status" value="1"/>
</dbReference>
<dbReference type="PANTHER" id="PTHR44154:SF1">
    <property type="entry name" value="QUINONE OXIDOREDUCTASE"/>
    <property type="match status" value="1"/>
</dbReference>
<evidence type="ECO:0000259" key="2">
    <source>
        <dbReference type="SMART" id="SM00829"/>
    </source>
</evidence>
<dbReference type="SMART" id="SM00829">
    <property type="entry name" value="PKS_ER"/>
    <property type="match status" value="1"/>
</dbReference>
<gene>
    <name evidence="3" type="ORF">F8M49_15455</name>
</gene>
<reference evidence="3 4" key="1">
    <citation type="submission" date="2019-10" db="EMBL/GenBank/DDBJ databases">
        <title>Draft Genome Assembly of Rhodococcus zopfii DSM44189.</title>
        <authorList>
            <person name="Sutton J.M."/>
            <person name="Akob D.M."/>
            <person name="Bushman T.J."/>
        </authorList>
    </citation>
    <scope>NUCLEOTIDE SEQUENCE [LARGE SCALE GENOMIC DNA]</scope>
    <source>
        <strain evidence="3 4">DSM 44189</strain>
    </source>
</reference>
<keyword evidence="1" id="KW-0521">NADP</keyword>
<sequence>MHAAYVESLGGTDAIRYGLLPVPRCGPGEVLLRVEAVAVDNVDTFVRSGRFRTDITFPFVIGRDVVGTVVDRGTEVTTPRIGDRVWCNSLGHAGRQGPTSEYTTAPVERVYSLPAGVDPAVAVAVAHPAATAHLALYTHAGLRAVETVFVAGGAGHVGSALTVMASRSGACVLVSARADDHEWCRSSGAATVLDYAAPDLAEQLRAAAPDGIDVLVDTSGRHDLATTLELLATRGRIVVMSGMDRKLECRAGDLYTHDRSLLGFAITNATAEELAEAAQHVTTLLTDGVLRPRHIEELPLSAAGEAHRRLEAGEARGTRLVLRPGN</sequence>
<accession>A0ABU3WRY2</accession>
<dbReference type="Proteomes" id="UP001275440">
    <property type="component" value="Unassembled WGS sequence"/>
</dbReference>
<dbReference type="InterPro" id="IPR013149">
    <property type="entry name" value="ADH-like_C"/>
</dbReference>
<dbReference type="InterPro" id="IPR011032">
    <property type="entry name" value="GroES-like_sf"/>
</dbReference>
<dbReference type="PANTHER" id="PTHR44154">
    <property type="entry name" value="QUINONE OXIDOREDUCTASE"/>
    <property type="match status" value="1"/>
</dbReference>
<dbReference type="Pfam" id="PF08240">
    <property type="entry name" value="ADH_N"/>
    <property type="match status" value="1"/>
</dbReference>
<keyword evidence="4" id="KW-1185">Reference proteome</keyword>
<proteinExistence type="predicted"/>